<comment type="similarity">
    <text evidence="2 10">Belongs to the SecG family.</text>
</comment>
<keyword evidence="8 10" id="KW-0811">Translocation</keyword>
<organism evidence="12 13">
    <name type="scientific">Albibacterium bauzanense</name>
    <dbReference type="NCBI Taxonomy" id="653929"/>
    <lineage>
        <taxon>Bacteria</taxon>
        <taxon>Pseudomonadati</taxon>
        <taxon>Bacteroidota</taxon>
        <taxon>Sphingobacteriia</taxon>
        <taxon>Sphingobacteriales</taxon>
        <taxon>Sphingobacteriaceae</taxon>
        <taxon>Albibacterium</taxon>
    </lineage>
</organism>
<keyword evidence="6 10" id="KW-0653">Protein transport</keyword>
<dbReference type="PANTHER" id="PTHR34182:SF1">
    <property type="entry name" value="PROTEIN-EXPORT MEMBRANE PROTEIN SECG"/>
    <property type="match status" value="1"/>
</dbReference>
<dbReference type="Proteomes" id="UP000294616">
    <property type="component" value="Unassembled WGS sequence"/>
</dbReference>
<comment type="caution">
    <text evidence="12">The sequence shown here is derived from an EMBL/GenBank/DDBJ whole genome shotgun (WGS) entry which is preliminary data.</text>
</comment>
<dbReference type="GO" id="GO:0065002">
    <property type="term" value="P:intracellular protein transmembrane transport"/>
    <property type="evidence" value="ECO:0007669"/>
    <property type="project" value="TreeGrafter"/>
</dbReference>
<dbReference type="GO" id="GO:0005886">
    <property type="term" value="C:plasma membrane"/>
    <property type="evidence" value="ECO:0007669"/>
    <property type="project" value="UniProtKB-SubCell"/>
</dbReference>
<keyword evidence="9 10" id="KW-0472">Membrane</keyword>
<dbReference type="InterPro" id="IPR004692">
    <property type="entry name" value="SecG"/>
</dbReference>
<evidence type="ECO:0000256" key="5">
    <source>
        <dbReference type="ARBA" id="ARBA00022692"/>
    </source>
</evidence>
<reference evidence="12 13" key="1">
    <citation type="submission" date="2019-03" db="EMBL/GenBank/DDBJ databases">
        <title>Genomic Encyclopedia of Archaeal and Bacterial Type Strains, Phase II (KMG-II): from individual species to whole genera.</title>
        <authorList>
            <person name="Goeker M."/>
        </authorList>
    </citation>
    <scope>NUCLEOTIDE SEQUENCE [LARGE SCALE GENOMIC DNA]</scope>
    <source>
        <strain evidence="12 13">DSM 22554</strain>
    </source>
</reference>
<sequence>MFYLFIALIILACVLLVFIVLIQNPKGGGLNSNFAGSNNLMGVKRTGDILEKGTWVLVIAIMVISLLINATMPTDGGAAIGGSGLGDQINPTSVPTTTAPNTTAPLTPVTTPSDTTK</sequence>
<feature type="transmembrane region" description="Helical" evidence="10">
    <location>
        <begin position="53"/>
        <end position="72"/>
    </location>
</feature>
<keyword evidence="13" id="KW-1185">Reference proteome</keyword>
<evidence type="ECO:0000256" key="8">
    <source>
        <dbReference type="ARBA" id="ARBA00023010"/>
    </source>
</evidence>
<evidence type="ECO:0000256" key="7">
    <source>
        <dbReference type="ARBA" id="ARBA00022989"/>
    </source>
</evidence>
<dbReference type="AlphaFoldDB" id="A0A4R1LWF7"/>
<dbReference type="OrthoDB" id="1122493at2"/>
<gene>
    <name evidence="12" type="ORF">C8N28_1359</name>
</gene>
<comment type="caution">
    <text evidence="10">Lacks conserved residue(s) required for the propagation of feature annotation.</text>
</comment>
<evidence type="ECO:0000256" key="11">
    <source>
        <dbReference type="SAM" id="MobiDB-lite"/>
    </source>
</evidence>
<evidence type="ECO:0000313" key="13">
    <source>
        <dbReference type="Proteomes" id="UP000294616"/>
    </source>
</evidence>
<proteinExistence type="inferred from homology"/>
<evidence type="ECO:0000256" key="3">
    <source>
        <dbReference type="ARBA" id="ARBA00022448"/>
    </source>
</evidence>
<keyword evidence="3 10" id="KW-0813">Transport</keyword>
<evidence type="ECO:0000256" key="1">
    <source>
        <dbReference type="ARBA" id="ARBA00004651"/>
    </source>
</evidence>
<comment type="subcellular location">
    <subcellularLocation>
        <location evidence="1 10">Cell membrane</location>
        <topology evidence="1 10">Multi-pass membrane protein</topology>
    </subcellularLocation>
</comment>
<feature type="region of interest" description="Disordered" evidence="11">
    <location>
        <begin position="90"/>
        <end position="117"/>
    </location>
</feature>
<evidence type="ECO:0000256" key="9">
    <source>
        <dbReference type="ARBA" id="ARBA00023136"/>
    </source>
</evidence>
<keyword evidence="4 10" id="KW-1003">Cell membrane</keyword>
<evidence type="ECO:0000256" key="6">
    <source>
        <dbReference type="ARBA" id="ARBA00022927"/>
    </source>
</evidence>
<dbReference type="GO" id="GO:0043952">
    <property type="term" value="P:protein transport by the Sec complex"/>
    <property type="evidence" value="ECO:0007669"/>
    <property type="project" value="TreeGrafter"/>
</dbReference>
<protein>
    <recommendedName>
        <fullName evidence="10">Protein-export membrane protein SecG</fullName>
    </recommendedName>
</protein>
<dbReference type="NCBIfam" id="TIGR00810">
    <property type="entry name" value="secG"/>
    <property type="match status" value="1"/>
</dbReference>
<dbReference type="Pfam" id="PF03840">
    <property type="entry name" value="SecG"/>
    <property type="match status" value="1"/>
</dbReference>
<dbReference type="GO" id="GO:0009306">
    <property type="term" value="P:protein secretion"/>
    <property type="evidence" value="ECO:0007669"/>
    <property type="project" value="UniProtKB-UniRule"/>
</dbReference>
<keyword evidence="5 10" id="KW-0812">Transmembrane</keyword>
<evidence type="ECO:0000256" key="4">
    <source>
        <dbReference type="ARBA" id="ARBA00022475"/>
    </source>
</evidence>
<name>A0A4R1LWF7_9SPHI</name>
<evidence type="ECO:0000256" key="10">
    <source>
        <dbReference type="RuleBase" id="RU365087"/>
    </source>
</evidence>
<keyword evidence="7 10" id="KW-1133">Transmembrane helix</keyword>
<evidence type="ECO:0000313" key="12">
    <source>
        <dbReference type="EMBL" id="TCK82774.1"/>
    </source>
</evidence>
<accession>A0A4R1LWF7</accession>
<dbReference type="PANTHER" id="PTHR34182">
    <property type="entry name" value="PROTEIN-EXPORT MEMBRANE PROTEIN SECG"/>
    <property type="match status" value="1"/>
</dbReference>
<dbReference type="RefSeq" id="WP_132222891.1">
    <property type="nucleotide sequence ID" value="NZ_SMGO01000002.1"/>
</dbReference>
<comment type="function">
    <text evidence="10">Involved in protein export. Participates in an early event of protein translocation.</text>
</comment>
<evidence type="ECO:0000256" key="2">
    <source>
        <dbReference type="ARBA" id="ARBA00008445"/>
    </source>
</evidence>
<dbReference type="GO" id="GO:0015450">
    <property type="term" value="F:protein-transporting ATPase activity"/>
    <property type="evidence" value="ECO:0007669"/>
    <property type="project" value="UniProtKB-UniRule"/>
</dbReference>
<dbReference type="EMBL" id="SMGO01000002">
    <property type="protein sequence ID" value="TCK82774.1"/>
    <property type="molecule type" value="Genomic_DNA"/>
</dbReference>